<dbReference type="GO" id="GO:0030148">
    <property type="term" value="P:sphingolipid biosynthetic process"/>
    <property type="evidence" value="ECO:0007669"/>
    <property type="project" value="TreeGrafter"/>
</dbReference>
<keyword evidence="8 10" id="KW-0472">Membrane</keyword>
<feature type="transmembrane region" description="Helical" evidence="10">
    <location>
        <begin position="66"/>
        <end position="85"/>
    </location>
</feature>
<gene>
    <name evidence="11" type="ORF">ALAG00032_LOCUS3121</name>
</gene>
<proteinExistence type="inferred from homology"/>
<evidence type="ECO:0000256" key="9">
    <source>
        <dbReference type="ARBA" id="ARBA00023160"/>
    </source>
</evidence>
<keyword evidence="6 10" id="KW-1133">Transmembrane helix</keyword>
<evidence type="ECO:0000256" key="8">
    <source>
        <dbReference type="ARBA" id="ARBA00023136"/>
    </source>
</evidence>
<dbReference type="PANTHER" id="PTHR11157">
    <property type="entry name" value="FATTY ACID ACYL TRANSFERASE-RELATED"/>
    <property type="match status" value="1"/>
</dbReference>
<keyword evidence="3 10" id="KW-0808">Transferase</keyword>
<comment type="subcellular location">
    <subcellularLocation>
        <location evidence="1">Membrane</location>
        <topology evidence="1">Multi-pass membrane protein</topology>
    </subcellularLocation>
</comment>
<dbReference type="GO" id="GO:0034625">
    <property type="term" value="P:fatty acid elongation, monounsaturated fatty acid"/>
    <property type="evidence" value="ECO:0007669"/>
    <property type="project" value="TreeGrafter"/>
</dbReference>
<protein>
    <recommendedName>
        <fullName evidence="10">Elongation of fatty acids protein</fullName>
        <ecNumber evidence="10">2.3.1.-</ecNumber>
    </recommendedName>
</protein>
<comment type="catalytic activity">
    <reaction evidence="10">
        <text>an acyl-CoA + malonyl-CoA + H(+) = a 3-oxoacyl-CoA + CO2 + CoA</text>
        <dbReference type="Rhea" id="RHEA:50252"/>
        <dbReference type="ChEBI" id="CHEBI:15378"/>
        <dbReference type="ChEBI" id="CHEBI:16526"/>
        <dbReference type="ChEBI" id="CHEBI:57287"/>
        <dbReference type="ChEBI" id="CHEBI:57384"/>
        <dbReference type="ChEBI" id="CHEBI:58342"/>
        <dbReference type="ChEBI" id="CHEBI:90726"/>
    </reaction>
    <physiologicalReaction direction="left-to-right" evidence="10">
        <dbReference type="Rhea" id="RHEA:50253"/>
    </physiologicalReaction>
</comment>
<name>A0A7S3NEP8_9STRA</name>
<dbReference type="GO" id="GO:0019367">
    <property type="term" value="P:fatty acid elongation, saturated fatty acid"/>
    <property type="evidence" value="ECO:0007669"/>
    <property type="project" value="TreeGrafter"/>
</dbReference>
<dbReference type="GO" id="GO:0034626">
    <property type="term" value="P:fatty acid elongation, polyunsaturated fatty acid"/>
    <property type="evidence" value="ECO:0007669"/>
    <property type="project" value="TreeGrafter"/>
</dbReference>
<feature type="transmembrane region" description="Helical" evidence="10">
    <location>
        <begin position="202"/>
        <end position="220"/>
    </location>
</feature>
<evidence type="ECO:0000256" key="2">
    <source>
        <dbReference type="ARBA" id="ARBA00022516"/>
    </source>
</evidence>
<dbReference type="InterPro" id="IPR030457">
    <property type="entry name" value="ELO_CS"/>
</dbReference>
<keyword evidence="5 10" id="KW-0276">Fatty acid metabolism</keyword>
<evidence type="ECO:0000256" key="7">
    <source>
        <dbReference type="ARBA" id="ARBA00023098"/>
    </source>
</evidence>
<dbReference type="AlphaFoldDB" id="A0A7S3NEP8"/>
<dbReference type="GO" id="GO:0042761">
    <property type="term" value="P:very long-chain fatty acid biosynthetic process"/>
    <property type="evidence" value="ECO:0007669"/>
    <property type="project" value="TreeGrafter"/>
</dbReference>
<dbReference type="PROSITE" id="PS01188">
    <property type="entry name" value="ELO"/>
    <property type="match status" value="1"/>
</dbReference>
<dbReference type="GO" id="GO:0005789">
    <property type="term" value="C:endoplasmic reticulum membrane"/>
    <property type="evidence" value="ECO:0007669"/>
    <property type="project" value="TreeGrafter"/>
</dbReference>
<feature type="transmembrane region" description="Helical" evidence="10">
    <location>
        <begin position="33"/>
        <end position="54"/>
    </location>
</feature>
<dbReference type="EC" id="2.3.1.-" evidence="10"/>
<dbReference type="GO" id="GO:0009922">
    <property type="term" value="F:fatty acid elongase activity"/>
    <property type="evidence" value="ECO:0007669"/>
    <property type="project" value="InterPro"/>
</dbReference>
<keyword evidence="9 10" id="KW-0275">Fatty acid biosynthesis</keyword>
<organism evidence="11">
    <name type="scientific">Aureoumbra lagunensis</name>
    <dbReference type="NCBI Taxonomy" id="44058"/>
    <lineage>
        <taxon>Eukaryota</taxon>
        <taxon>Sar</taxon>
        <taxon>Stramenopiles</taxon>
        <taxon>Ochrophyta</taxon>
        <taxon>Pelagophyceae</taxon>
        <taxon>Pelagomonadales</taxon>
        <taxon>Aureoumbra</taxon>
    </lineage>
</organism>
<feature type="transmembrane region" description="Helical" evidence="10">
    <location>
        <begin position="168"/>
        <end position="190"/>
    </location>
</feature>
<dbReference type="Pfam" id="PF01151">
    <property type="entry name" value="ELO"/>
    <property type="match status" value="1"/>
</dbReference>
<accession>A0A7S3NEP8</accession>
<evidence type="ECO:0000256" key="1">
    <source>
        <dbReference type="ARBA" id="ARBA00004141"/>
    </source>
</evidence>
<reference evidence="11" key="1">
    <citation type="submission" date="2021-01" db="EMBL/GenBank/DDBJ databases">
        <authorList>
            <person name="Corre E."/>
            <person name="Pelletier E."/>
            <person name="Niang G."/>
            <person name="Scheremetjew M."/>
            <person name="Finn R."/>
            <person name="Kale V."/>
            <person name="Holt S."/>
            <person name="Cochrane G."/>
            <person name="Meng A."/>
            <person name="Brown T."/>
            <person name="Cohen L."/>
        </authorList>
    </citation>
    <scope>NUCLEOTIDE SEQUENCE</scope>
    <source>
        <strain evidence="11">CCMP1510</strain>
    </source>
</reference>
<dbReference type="PANTHER" id="PTHR11157:SF17">
    <property type="entry name" value="ELONGATION OF VERY LONG CHAIN FATTY ACIDS PROTEIN 6"/>
    <property type="match status" value="1"/>
</dbReference>
<evidence type="ECO:0000256" key="10">
    <source>
        <dbReference type="RuleBase" id="RU361115"/>
    </source>
</evidence>
<evidence type="ECO:0000256" key="4">
    <source>
        <dbReference type="ARBA" id="ARBA00022692"/>
    </source>
</evidence>
<keyword evidence="2 10" id="KW-0444">Lipid biosynthesis</keyword>
<evidence type="ECO:0000256" key="6">
    <source>
        <dbReference type="ARBA" id="ARBA00022989"/>
    </source>
</evidence>
<feature type="transmembrane region" description="Helical" evidence="10">
    <location>
        <begin position="240"/>
        <end position="259"/>
    </location>
</feature>
<dbReference type="EMBL" id="HBIJ01004416">
    <property type="protein sequence ID" value="CAE0362380.1"/>
    <property type="molecule type" value="Transcribed_RNA"/>
</dbReference>
<evidence type="ECO:0000313" key="11">
    <source>
        <dbReference type="EMBL" id="CAE0362380.1"/>
    </source>
</evidence>
<keyword evidence="4 10" id="KW-0812">Transmembrane</keyword>
<dbReference type="InterPro" id="IPR002076">
    <property type="entry name" value="ELO_fam"/>
</dbReference>
<feature type="transmembrane region" description="Helical" evidence="10">
    <location>
        <begin position="144"/>
        <end position="162"/>
    </location>
</feature>
<evidence type="ECO:0000256" key="5">
    <source>
        <dbReference type="ARBA" id="ARBA00022832"/>
    </source>
</evidence>
<evidence type="ECO:0000256" key="3">
    <source>
        <dbReference type="ARBA" id="ARBA00022679"/>
    </source>
</evidence>
<sequence length="328" mass="38110">MLTFWSEIEEGFHPHVRSSSPLMINTKDFRENYHIPLITVTLYVIFIAYGHKWMKNRQPFQLRHTLAAWNFFLSFFSAIGAYRTVPTLISKLFNYSFRRSLCTAAALDWGAGPCGLWVQLFIVSKFAELADTAFIVLRKRKLLFLHWFHHWSVLLYCWSAYATEAPHALYFVAMNYSVHTIMYFYYALMAAHIKPFWIPPEIVTAAQIAQMIVGVVVQLAALRERFLRSPDCVLADATNITFGCLMYAMYLALFIKFALDRYLFQKFPRGKLLQIVSGHEKSASVRTAFPIFFFFVDCLDWIIRKYKSTRDTTSKIITKVTSVSKLDA</sequence>
<keyword evidence="7 10" id="KW-0443">Lipid metabolism</keyword>
<comment type="similarity">
    <text evidence="10">Belongs to the ELO family.</text>
</comment>